<gene>
    <name evidence="3" type="ORF">EHF33_13625</name>
</gene>
<feature type="region of interest" description="Disordered" evidence="1">
    <location>
        <begin position="64"/>
        <end position="94"/>
    </location>
</feature>
<dbReference type="Proteomes" id="UP000276417">
    <property type="component" value="Chromosome 1"/>
</dbReference>
<evidence type="ECO:0000256" key="1">
    <source>
        <dbReference type="SAM" id="MobiDB-lite"/>
    </source>
</evidence>
<sequence length="146" mass="17170">MNAYGTPYSQLSPAKKKILKEKLNNKTLTKEEWQHLEWDRRFSNRRKRGVDRFWASERIALRKGAPSRNWTEEQKSDILSGKTPKHEGKPIEGHHRYNAIDHPHIADVSENIHPATWDEHFNKWHGGNFQNDTFGQPNNPAYPDDF</sequence>
<keyword evidence="4" id="KW-1185">Reference proteome</keyword>
<dbReference type="Pfam" id="PF15636">
    <property type="entry name" value="Tox-GHH"/>
    <property type="match status" value="1"/>
</dbReference>
<feature type="region of interest" description="Disordered" evidence="1">
    <location>
        <begin position="125"/>
        <end position="146"/>
    </location>
</feature>
<evidence type="ECO:0000313" key="3">
    <source>
        <dbReference type="EMBL" id="AZI43660.1"/>
    </source>
</evidence>
<feature type="compositionally biased region" description="Basic and acidic residues" evidence="1">
    <location>
        <begin position="84"/>
        <end position="94"/>
    </location>
</feature>
<evidence type="ECO:0000313" key="4">
    <source>
        <dbReference type="Proteomes" id="UP000276417"/>
    </source>
</evidence>
<dbReference type="InterPro" id="IPR028916">
    <property type="entry name" value="Tox-GHH_dom"/>
</dbReference>
<name>A0A3G8YFK5_9DEIO</name>
<evidence type="ECO:0000259" key="2">
    <source>
        <dbReference type="Pfam" id="PF15636"/>
    </source>
</evidence>
<dbReference type="OrthoDB" id="2850540at2"/>
<dbReference type="KEGG" id="dph:EHF33_13625"/>
<protein>
    <recommendedName>
        <fullName evidence="2">Tox-GHH domain-containing protein</fullName>
    </recommendedName>
</protein>
<dbReference type="EMBL" id="CP034183">
    <property type="protein sequence ID" value="AZI43660.1"/>
    <property type="molecule type" value="Genomic_DNA"/>
</dbReference>
<dbReference type="AlphaFoldDB" id="A0A3G8YFK5"/>
<proteinExistence type="predicted"/>
<organism evidence="3 4">
    <name type="scientific">Deinococcus psychrotolerans</name>
    <dbReference type="NCBI Taxonomy" id="2489213"/>
    <lineage>
        <taxon>Bacteria</taxon>
        <taxon>Thermotogati</taxon>
        <taxon>Deinococcota</taxon>
        <taxon>Deinococci</taxon>
        <taxon>Deinococcales</taxon>
        <taxon>Deinococcaceae</taxon>
        <taxon>Deinococcus</taxon>
    </lineage>
</organism>
<accession>A0A3G8YFK5</accession>
<feature type="compositionally biased region" description="Polar residues" evidence="1">
    <location>
        <begin position="128"/>
        <end position="139"/>
    </location>
</feature>
<reference evidence="3 4" key="1">
    <citation type="submission" date="2018-11" db="EMBL/GenBank/DDBJ databases">
        <title>Deinococcus shelandsis sp. nov., isolated from South Shetland Islands soil of Antarctica.</title>
        <authorList>
            <person name="Tian J."/>
        </authorList>
    </citation>
    <scope>NUCLEOTIDE SEQUENCE [LARGE SCALE GENOMIC DNA]</scope>
    <source>
        <strain evidence="3 4">S14-83T</strain>
    </source>
</reference>
<feature type="domain" description="Tox-GHH" evidence="2">
    <location>
        <begin position="37"/>
        <end position="114"/>
    </location>
</feature>